<keyword evidence="6" id="KW-1185">Reference proteome</keyword>
<feature type="domain" description="Transcription factor COE DNA-binding" evidence="3">
    <location>
        <begin position="45"/>
        <end position="247"/>
    </location>
</feature>
<evidence type="ECO:0000313" key="6">
    <source>
        <dbReference type="Proteomes" id="UP000316079"/>
    </source>
</evidence>
<dbReference type="PROSITE" id="PS01345">
    <property type="entry name" value="COE"/>
    <property type="match status" value="1"/>
</dbReference>
<comment type="caution">
    <text evidence="5">The sequence shown here is derived from an EMBL/GenBank/DDBJ whole genome shotgun (WGS) entry which is preliminary data.</text>
</comment>
<accession>A0A553RF01</accession>
<dbReference type="STRING" id="623744.A0A553RF01"/>
<dbReference type="PANTHER" id="PTHR10747">
    <property type="entry name" value="TRANSCRIPTION FACTOR COE FAMILY MEMBER"/>
    <property type="match status" value="1"/>
</dbReference>
<dbReference type="OrthoDB" id="25246at2759"/>
<dbReference type="EMBL" id="SRMA01024287">
    <property type="protein sequence ID" value="TRZ00727.1"/>
    <property type="molecule type" value="Genomic_DNA"/>
</dbReference>
<dbReference type="GO" id="GO:0003677">
    <property type="term" value="F:DNA binding"/>
    <property type="evidence" value="ECO:0007669"/>
    <property type="project" value="UniProtKB-KW"/>
</dbReference>
<keyword evidence="2" id="KW-0479">Metal-binding</keyword>
<dbReference type="Gene3D" id="2.60.40.3180">
    <property type="entry name" value="Transcription factor COE1, DNA-binding domain"/>
    <property type="match status" value="1"/>
</dbReference>
<dbReference type="InterPro" id="IPR013783">
    <property type="entry name" value="Ig-like_fold"/>
</dbReference>
<dbReference type="Gene3D" id="2.60.40.10">
    <property type="entry name" value="Immunoglobulins"/>
    <property type="match status" value="1"/>
</dbReference>
<sequence length="463" mass="51773">MKREVSGSAAAKGLSSALSWVMPRVFPQTYLSANRYNKLVLFPYSDVGLARAHFEKQPPLNLRKSNFFHFVLALFDSKDQSVEIEHTAFVDFVEKEKELVNEKTNNGIHYKLQLLFSNGVRTEQDLYIRLIDSVTKQAIVFEGHDKNPDMCRVLLTHETMCSRCCDKKSCGNRNETPSDPLIVDRFFLKFFLKCNQNCLKNPGNPRDTRRFQVLVSTTASVKDHTLAVSDQIFVHNNSKHGRRAKRLELDEAGIPCIKAICPSEGWTSGGASVIIIGDQFFHGLQVLFGTMLVWTEVTLNEPTIDHGFQRLQKVIPHHPGDLDRLPKEIILKRTSDMAEELNVPQNLPHKTSPGLMSLHSYDAQLALNTEVSEDAGRVGFTRSSNADFIAGSSSQQFKFQNANICMSGGSHPNTQVNSMAGHTQTCPGLSDFPVPGFKDSSRANTHHSMVKQKSAFAPVLKLQ</sequence>
<dbReference type="InterPro" id="IPR014756">
    <property type="entry name" value="Ig_E-set"/>
</dbReference>
<proteinExistence type="inferred from homology"/>
<keyword evidence="2" id="KW-0863">Zinc-finger</keyword>
<feature type="domain" description="Transcription factor COE helix-loop-helix" evidence="4">
    <location>
        <begin position="299"/>
        <end position="340"/>
    </location>
</feature>
<keyword evidence="2" id="KW-0238">DNA-binding</keyword>
<keyword evidence="2" id="KW-0804">Transcription</keyword>
<gene>
    <name evidence="5" type="ORF">DNTS_007167</name>
</gene>
<keyword evidence="2" id="KW-0805">Transcription regulation</keyword>
<evidence type="ECO:0000313" key="5">
    <source>
        <dbReference type="EMBL" id="TRZ00727.1"/>
    </source>
</evidence>
<dbReference type="Proteomes" id="UP000316079">
    <property type="component" value="Unassembled WGS sequence"/>
</dbReference>
<protein>
    <recommendedName>
        <fullName evidence="7">IPT/TIG domain-containing protein</fullName>
    </recommendedName>
</protein>
<dbReference type="Pfam" id="PF16422">
    <property type="entry name" value="COE1_DBD"/>
    <property type="match status" value="1"/>
</dbReference>
<dbReference type="InterPro" id="IPR003523">
    <property type="entry name" value="Transcription_factor_COE"/>
</dbReference>
<evidence type="ECO:0000256" key="1">
    <source>
        <dbReference type="ARBA" id="ARBA00022473"/>
    </source>
</evidence>
<dbReference type="SUPFAM" id="SSF81296">
    <property type="entry name" value="E set domains"/>
    <property type="match status" value="1"/>
</dbReference>
<name>A0A553RF01_9TELE</name>
<reference evidence="5 6" key="1">
    <citation type="journal article" date="2019" name="Sci. Data">
        <title>Hybrid genome assembly and annotation of Danionella translucida.</title>
        <authorList>
            <person name="Kadobianskyi M."/>
            <person name="Schulze L."/>
            <person name="Schuelke M."/>
            <person name="Judkewitz B."/>
        </authorList>
    </citation>
    <scope>NUCLEOTIDE SEQUENCE [LARGE SCALE GENOMIC DNA]</scope>
    <source>
        <strain evidence="5 6">Bolton</strain>
    </source>
</reference>
<dbReference type="InterPro" id="IPR032201">
    <property type="entry name" value="COE_HLH"/>
</dbReference>
<dbReference type="GO" id="GO:0008270">
    <property type="term" value="F:zinc ion binding"/>
    <property type="evidence" value="ECO:0007669"/>
    <property type="project" value="UniProtKB-KW"/>
</dbReference>
<dbReference type="GO" id="GO:0006355">
    <property type="term" value="P:regulation of DNA-templated transcription"/>
    <property type="evidence" value="ECO:0007669"/>
    <property type="project" value="InterPro"/>
</dbReference>
<dbReference type="FunFam" id="2.60.40.3180:FF:000002">
    <property type="entry name" value="transcription factor COE2 isoform X1"/>
    <property type="match status" value="1"/>
</dbReference>
<dbReference type="Pfam" id="PF16423">
    <property type="entry name" value="COE1_HLH"/>
    <property type="match status" value="1"/>
</dbReference>
<dbReference type="GO" id="GO:0005634">
    <property type="term" value="C:nucleus"/>
    <property type="evidence" value="ECO:0007669"/>
    <property type="project" value="UniProtKB-SubCell"/>
</dbReference>
<dbReference type="AlphaFoldDB" id="A0A553RF01"/>
<dbReference type="GO" id="GO:0007399">
    <property type="term" value="P:nervous system development"/>
    <property type="evidence" value="ECO:0007669"/>
    <property type="project" value="UniProtKB-ARBA"/>
</dbReference>
<evidence type="ECO:0000259" key="3">
    <source>
        <dbReference type="Pfam" id="PF16422"/>
    </source>
</evidence>
<evidence type="ECO:0008006" key="7">
    <source>
        <dbReference type="Google" id="ProtNLM"/>
    </source>
</evidence>
<dbReference type="Gene3D" id="1.10.287.4280">
    <property type="match status" value="1"/>
</dbReference>
<dbReference type="CDD" id="cd11606">
    <property type="entry name" value="COE_DBD"/>
    <property type="match status" value="1"/>
</dbReference>
<dbReference type="InterPro" id="IPR018350">
    <property type="entry name" value="Transcription_factor_COE_CS"/>
</dbReference>
<dbReference type="InterPro" id="IPR038173">
    <property type="entry name" value="COE_DBD_sf"/>
</dbReference>
<evidence type="ECO:0000256" key="2">
    <source>
        <dbReference type="RuleBase" id="RU004489"/>
    </source>
</evidence>
<evidence type="ECO:0000259" key="4">
    <source>
        <dbReference type="Pfam" id="PF16423"/>
    </source>
</evidence>
<keyword evidence="1 2" id="KW-0217">Developmental protein</keyword>
<dbReference type="InterPro" id="IPR032200">
    <property type="entry name" value="COE_DBD"/>
</dbReference>
<keyword evidence="2" id="KW-0862">Zinc</keyword>
<organism evidence="5 6">
    <name type="scientific">Danionella cerebrum</name>
    <dbReference type="NCBI Taxonomy" id="2873325"/>
    <lineage>
        <taxon>Eukaryota</taxon>
        <taxon>Metazoa</taxon>
        <taxon>Chordata</taxon>
        <taxon>Craniata</taxon>
        <taxon>Vertebrata</taxon>
        <taxon>Euteleostomi</taxon>
        <taxon>Actinopterygii</taxon>
        <taxon>Neopterygii</taxon>
        <taxon>Teleostei</taxon>
        <taxon>Ostariophysi</taxon>
        <taxon>Cypriniformes</taxon>
        <taxon>Danionidae</taxon>
        <taxon>Danioninae</taxon>
        <taxon>Danionella</taxon>
    </lineage>
</organism>
<comment type="similarity">
    <text evidence="2">Belongs to the COE family.</text>
</comment>
<comment type="subcellular location">
    <subcellularLocation>
        <location evidence="2">Nucleus</location>
    </subcellularLocation>
</comment>
<keyword evidence="2" id="KW-0539">Nucleus</keyword>